<evidence type="ECO:0000313" key="2">
    <source>
        <dbReference type="EMBL" id="MPD00426.1"/>
    </source>
</evidence>
<accession>A0A5B7K0L0</accession>
<name>A0A5B7K0L0_PORTR</name>
<organism evidence="2 3">
    <name type="scientific">Portunus trituberculatus</name>
    <name type="common">Swimming crab</name>
    <name type="synonym">Neptunus trituberculatus</name>
    <dbReference type="NCBI Taxonomy" id="210409"/>
    <lineage>
        <taxon>Eukaryota</taxon>
        <taxon>Metazoa</taxon>
        <taxon>Ecdysozoa</taxon>
        <taxon>Arthropoda</taxon>
        <taxon>Crustacea</taxon>
        <taxon>Multicrustacea</taxon>
        <taxon>Malacostraca</taxon>
        <taxon>Eumalacostraca</taxon>
        <taxon>Eucarida</taxon>
        <taxon>Decapoda</taxon>
        <taxon>Pleocyemata</taxon>
        <taxon>Brachyura</taxon>
        <taxon>Eubrachyura</taxon>
        <taxon>Portunoidea</taxon>
        <taxon>Portunidae</taxon>
        <taxon>Portuninae</taxon>
        <taxon>Portunus</taxon>
    </lineage>
</organism>
<dbReference type="EMBL" id="VSRR010122837">
    <property type="protein sequence ID" value="MPD00426.1"/>
    <property type="molecule type" value="Genomic_DNA"/>
</dbReference>
<protein>
    <submittedName>
        <fullName evidence="2">Uncharacterized protein</fullName>
    </submittedName>
</protein>
<evidence type="ECO:0000313" key="3">
    <source>
        <dbReference type="Proteomes" id="UP000324222"/>
    </source>
</evidence>
<reference evidence="2 3" key="1">
    <citation type="submission" date="2019-05" db="EMBL/GenBank/DDBJ databases">
        <title>Another draft genome of Portunus trituberculatus and its Hox gene families provides insights of decapod evolution.</title>
        <authorList>
            <person name="Jeong J.-H."/>
            <person name="Song I."/>
            <person name="Kim S."/>
            <person name="Choi T."/>
            <person name="Kim D."/>
            <person name="Ryu S."/>
            <person name="Kim W."/>
        </authorList>
    </citation>
    <scope>NUCLEOTIDE SEQUENCE [LARGE SCALE GENOMIC DNA]</scope>
    <source>
        <tissue evidence="2">Muscle</tissue>
    </source>
</reference>
<keyword evidence="3" id="KW-1185">Reference proteome</keyword>
<dbReference type="AlphaFoldDB" id="A0A5B7K0L0"/>
<feature type="region of interest" description="Disordered" evidence="1">
    <location>
        <begin position="1"/>
        <end position="23"/>
    </location>
</feature>
<dbReference type="Proteomes" id="UP000324222">
    <property type="component" value="Unassembled WGS sequence"/>
</dbReference>
<comment type="caution">
    <text evidence="2">The sequence shown here is derived from an EMBL/GenBank/DDBJ whole genome shotgun (WGS) entry which is preliminary data.</text>
</comment>
<evidence type="ECO:0000256" key="1">
    <source>
        <dbReference type="SAM" id="MobiDB-lite"/>
    </source>
</evidence>
<feature type="compositionally biased region" description="Polar residues" evidence="1">
    <location>
        <begin position="1"/>
        <end position="20"/>
    </location>
</feature>
<gene>
    <name evidence="2" type="ORF">E2C01_095897</name>
</gene>
<proteinExistence type="predicted"/>
<sequence>MATYKTKQQGSQSCRASTFPPNKISHASYPSPGLLSGCGSKWFSPLSGLANSLVTLPSALQSGLHLGPGRCDGASPPSV</sequence>